<evidence type="ECO:0000259" key="7">
    <source>
        <dbReference type="Pfam" id="PF00171"/>
    </source>
</evidence>
<dbReference type="InterPro" id="IPR029510">
    <property type="entry name" value="Ald_DH_CS_GLU"/>
</dbReference>
<evidence type="ECO:0000256" key="2">
    <source>
        <dbReference type="ARBA" id="ARBA00023002"/>
    </source>
</evidence>
<dbReference type="Gene3D" id="3.40.309.10">
    <property type="entry name" value="Aldehyde Dehydrogenase, Chain A, domain 2"/>
    <property type="match status" value="1"/>
</dbReference>
<dbReference type="EC" id="1.2.1.3" evidence="3"/>
<evidence type="ECO:0000256" key="4">
    <source>
        <dbReference type="ARBA" id="ARBA00049194"/>
    </source>
</evidence>
<dbReference type="Gene3D" id="3.40.605.10">
    <property type="entry name" value="Aldehyde Dehydrogenase, Chain A, domain 1"/>
    <property type="match status" value="1"/>
</dbReference>
<name>A0A6A6GXY6_VIRVR</name>
<sequence length="487" mass="51924">MAATHSMQTQLFINGQYVDSKSGETWKVTNPATDELITDKVQTAGEADIDAAVDAAAKAFKDASWRGIKAADRAKMMLKFADLIEAKAGEIARFETIAMGAPLSVQTFVAHSAADVFRYYAGWADKIAGEQYPDDDGTYKIVRYEPLGVCAGIGAWNASLILFAWKVAPALAAGNTFIFKTSEKSPLGVLSLGSLIKEAGFPPGVVNLVTGDGKTGQLLAQHMKIQKISFTGSGATGRKVADAANKSNMKRCTLELGGKSPAIVFEDADIENALNYCSQGFLLLSGQVCAAASRTYVQKSIADKFIAQLKERFDAAGQGMGADTLAPTTMLGPLADKIQFDRVMSYIESGKKEASLVTGGKRIGEKGQFIAPTIFKDPSENAKIYKEEIFGPVGIVKTFETEEEAIRLANDTTYGLSATLYTQSVTRALRVSAALESGTVSVNSSHSPSVQTPFGGVKQSGIGRECGKQGLMNYLEPKTIHINMKVG</sequence>
<dbReference type="PANTHER" id="PTHR11699">
    <property type="entry name" value="ALDEHYDE DEHYDROGENASE-RELATED"/>
    <property type="match status" value="1"/>
</dbReference>
<dbReference type="InterPro" id="IPR016163">
    <property type="entry name" value="Ald_DH_C"/>
</dbReference>
<dbReference type="EMBL" id="ML991837">
    <property type="protein sequence ID" value="KAF2230664.1"/>
    <property type="molecule type" value="Genomic_DNA"/>
</dbReference>
<comment type="similarity">
    <text evidence="1 6">Belongs to the aldehyde dehydrogenase family.</text>
</comment>
<accession>A0A6A6GXY6</accession>
<dbReference type="PROSITE" id="PS00687">
    <property type="entry name" value="ALDEHYDE_DEHYDR_GLU"/>
    <property type="match status" value="1"/>
</dbReference>
<dbReference type="InterPro" id="IPR016161">
    <property type="entry name" value="Ald_DH/histidinol_DH"/>
</dbReference>
<dbReference type="Pfam" id="PF00171">
    <property type="entry name" value="Aldedh"/>
    <property type="match status" value="1"/>
</dbReference>
<dbReference type="InterPro" id="IPR015590">
    <property type="entry name" value="Aldehyde_DH_dom"/>
</dbReference>
<dbReference type="AlphaFoldDB" id="A0A6A6GXY6"/>
<feature type="active site" evidence="5">
    <location>
        <position position="255"/>
    </location>
</feature>
<evidence type="ECO:0000256" key="5">
    <source>
        <dbReference type="PROSITE-ProRule" id="PRU10007"/>
    </source>
</evidence>
<reference evidence="8" key="1">
    <citation type="journal article" date="2020" name="Stud. Mycol.">
        <title>101 Dothideomycetes genomes: a test case for predicting lifestyles and emergence of pathogens.</title>
        <authorList>
            <person name="Haridas S."/>
            <person name="Albert R."/>
            <person name="Binder M."/>
            <person name="Bloem J."/>
            <person name="Labutti K."/>
            <person name="Salamov A."/>
            <person name="Andreopoulos B."/>
            <person name="Baker S."/>
            <person name="Barry K."/>
            <person name="Bills G."/>
            <person name="Bluhm B."/>
            <person name="Cannon C."/>
            <person name="Castanera R."/>
            <person name="Culley D."/>
            <person name="Daum C."/>
            <person name="Ezra D."/>
            <person name="Gonzalez J."/>
            <person name="Henrissat B."/>
            <person name="Kuo A."/>
            <person name="Liang C."/>
            <person name="Lipzen A."/>
            <person name="Lutzoni F."/>
            <person name="Magnuson J."/>
            <person name="Mondo S."/>
            <person name="Nolan M."/>
            <person name="Ohm R."/>
            <person name="Pangilinan J."/>
            <person name="Park H.-J."/>
            <person name="Ramirez L."/>
            <person name="Alfaro M."/>
            <person name="Sun H."/>
            <person name="Tritt A."/>
            <person name="Yoshinaga Y."/>
            <person name="Zwiers L.-H."/>
            <person name="Turgeon B."/>
            <person name="Goodwin S."/>
            <person name="Spatafora J."/>
            <person name="Crous P."/>
            <person name="Grigoriev I."/>
        </authorList>
    </citation>
    <scope>NUCLEOTIDE SEQUENCE</scope>
    <source>
        <strain evidence="8">Tuck. ex Michener</strain>
    </source>
</reference>
<protein>
    <recommendedName>
        <fullName evidence="3">aldehyde dehydrogenase (NAD(+))</fullName>
        <ecNumber evidence="3">1.2.1.3</ecNumber>
    </recommendedName>
</protein>
<proteinExistence type="inferred from homology"/>
<dbReference type="FunFam" id="3.40.605.10:FF:000007">
    <property type="entry name" value="NAD/NADP-dependent betaine aldehyde dehydrogenase"/>
    <property type="match status" value="1"/>
</dbReference>
<comment type="catalytic activity">
    <reaction evidence="4">
        <text>an aldehyde + NAD(+) + H2O = a carboxylate + NADH + 2 H(+)</text>
        <dbReference type="Rhea" id="RHEA:16185"/>
        <dbReference type="ChEBI" id="CHEBI:15377"/>
        <dbReference type="ChEBI" id="CHEBI:15378"/>
        <dbReference type="ChEBI" id="CHEBI:17478"/>
        <dbReference type="ChEBI" id="CHEBI:29067"/>
        <dbReference type="ChEBI" id="CHEBI:57540"/>
        <dbReference type="ChEBI" id="CHEBI:57945"/>
        <dbReference type="EC" id="1.2.1.3"/>
    </reaction>
</comment>
<dbReference type="GO" id="GO:0004029">
    <property type="term" value="F:aldehyde dehydrogenase (NAD+) activity"/>
    <property type="evidence" value="ECO:0007669"/>
    <property type="project" value="UniProtKB-EC"/>
</dbReference>
<dbReference type="SUPFAM" id="SSF53720">
    <property type="entry name" value="ALDH-like"/>
    <property type="match status" value="1"/>
</dbReference>
<dbReference type="InterPro" id="IPR016162">
    <property type="entry name" value="Ald_DH_N"/>
</dbReference>
<dbReference type="Proteomes" id="UP000800092">
    <property type="component" value="Unassembled WGS sequence"/>
</dbReference>
<dbReference type="InterPro" id="IPR016160">
    <property type="entry name" value="Ald_DH_CS_CYS"/>
</dbReference>
<evidence type="ECO:0000313" key="9">
    <source>
        <dbReference type="Proteomes" id="UP000800092"/>
    </source>
</evidence>
<dbReference type="OrthoDB" id="310895at2759"/>
<keyword evidence="9" id="KW-1185">Reference proteome</keyword>
<keyword evidence="2 6" id="KW-0560">Oxidoreductase</keyword>
<evidence type="ECO:0000313" key="8">
    <source>
        <dbReference type="EMBL" id="KAF2230664.1"/>
    </source>
</evidence>
<gene>
    <name evidence="8" type="ORF">EV356DRAFT_453399</name>
</gene>
<dbReference type="PROSITE" id="PS00070">
    <property type="entry name" value="ALDEHYDE_DEHYDR_CYS"/>
    <property type="match status" value="1"/>
</dbReference>
<evidence type="ECO:0000256" key="6">
    <source>
        <dbReference type="RuleBase" id="RU003345"/>
    </source>
</evidence>
<evidence type="ECO:0000256" key="1">
    <source>
        <dbReference type="ARBA" id="ARBA00009986"/>
    </source>
</evidence>
<evidence type="ECO:0000256" key="3">
    <source>
        <dbReference type="ARBA" id="ARBA00024226"/>
    </source>
</evidence>
<organism evidence="8 9">
    <name type="scientific">Viridothelium virens</name>
    <name type="common">Speckled blister lichen</name>
    <name type="synonym">Trypethelium virens</name>
    <dbReference type="NCBI Taxonomy" id="1048519"/>
    <lineage>
        <taxon>Eukaryota</taxon>
        <taxon>Fungi</taxon>
        <taxon>Dikarya</taxon>
        <taxon>Ascomycota</taxon>
        <taxon>Pezizomycotina</taxon>
        <taxon>Dothideomycetes</taxon>
        <taxon>Dothideomycetes incertae sedis</taxon>
        <taxon>Trypetheliales</taxon>
        <taxon>Trypetheliaceae</taxon>
        <taxon>Viridothelium</taxon>
    </lineage>
</organism>
<feature type="domain" description="Aldehyde dehydrogenase" evidence="7">
    <location>
        <begin position="17"/>
        <end position="480"/>
    </location>
</feature>
<dbReference type="FunFam" id="3.40.309.10:FF:000012">
    <property type="entry name" value="Betaine aldehyde dehydrogenase"/>
    <property type="match status" value="1"/>
</dbReference>